<dbReference type="Proteomes" id="UP000028059">
    <property type="component" value="Unassembled WGS sequence"/>
</dbReference>
<accession>A0A081RMR5</accession>
<gene>
    <name evidence="2" type="ORF">AAA799N04_01073</name>
</gene>
<reference evidence="2 3" key="1">
    <citation type="submission" date="2014-06" db="EMBL/GenBank/DDBJ databases">
        <authorList>
            <person name="Ngugi D.K."/>
            <person name="Blom J."/>
            <person name="Alam I."/>
            <person name="Rashid M."/>
            <person name="Ba Alawi W."/>
            <person name="Zhang G."/>
            <person name="Hikmawan T."/>
            <person name="Guan Y."/>
            <person name="Antunes A."/>
            <person name="Siam R."/>
            <person name="ElDorry H."/>
            <person name="Bajic V."/>
            <person name="Stingl U."/>
        </authorList>
    </citation>
    <scope>NUCLEOTIDE SEQUENCE [LARGE SCALE GENOMIC DNA]</scope>
    <source>
        <strain evidence="2">SCGC AAA799-N04</strain>
    </source>
</reference>
<organism evidence="2 3">
    <name type="scientific">Marine Group I thaumarchaeote SCGC AAA799-N04</name>
    <dbReference type="NCBI Taxonomy" id="1502293"/>
    <lineage>
        <taxon>Archaea</taxon>
        <taxon>Nitrososphaerota</taxon>
        <taxon>Marine Group I</taxon>
    </lineage>
</organism>
<evidence type="ECO:0000313" key="2">
    <source>
        <dbReference type="EMBL" id="KEQ56488.1"/>
    </source>
</evidence>
<dbReference type="PATRIC" id="fig|1502293.3.peg.1004"/>
<dbReference type="AlphaFoldDB" id="A0A081RMR5"/>
<sequence length="419" mass="49148">MRGMGYMFAVGVFFAIFFNSAYAQTMGDQTTLSGDLQNNPVAQDILKKIEQSKKWIAQIEKRNFENSQRQLELEQKRTEVLQSLQDDLRKWEEIWGYYTFDKMLERELENHPAKDTDSIYDHPLKFTASKIDAGREALQKVLLDGGSPEQARDAFVKAAKITRAEMLSANALYNVLNNNAYYNQQVLFESDGRFNYEISGEELRKYYQDFRTNPEYLEANPFDSVSWEDLSKTNPGTECRSGYALVYRIHASDYVCTTNYTAEMWINRGMGKLVTENFVEKEPIDVEKLDFDRITKKVENLNSRIQNMQEHYEKKIHATKLEYKSIFTEISNEQKQAEKLALQKFNNSQIKQKQLSQEITEIRVNYSNLEEDISNDQTRIMKILEEQHVQDMDDFVRNYEHDPELKLVWNLGIPVFEMS</sequence>
<dbReference type="EMBL" id="JOKN01000017">
    <property type="protein sequence ID" value="KEQ56488.1"/>
    <property type="molecule type" value="Genomic_DNA"/>
</dbReference>
<keyword evidence="3" id="KW-1185">Reference proteome</keyword>
<protein>
    <submittedName>
        <fullName evidence="2">Uncharacterized protein</fullName>
    </submittedName>
</protein>
<name>A0A081RMR5_9ARCH</name>
<comment type="caution">
    <text evidence="2">The sequence shown here is derived from an EMBL/GenBank/DDBJ whole genome shotgun (WGS) entry which is preliminary data.</text>
</comment>
<feature type="coiled-coil region" evidence="1">
    <location>
        <begin position="352"/>
        <end position="386"/>
    </location>
</feature>
<keyword evidence="1" id="KW-0175">Coiled coil</keyword>
<feature type="coiled-coil region" evidence="1">
    <location>
        <begin position="291"/>
        <end position="318"/>
    </location>
</feature>
<evidence type="ECO:0000313" key="3">
    <source>
        <dbReference type="Proteomes" id="UP000028059"/>
    </source>
</evidence>
<proteinExistence type="predicted"/>
<evidence type="ECO:0000256" key="1">
    <source>
        <dbReference type="SAM" id="Coils"/>
    </source>
</evidence>